<dbReference type="AlphaFoldDB" id="A0A3N2PVC8"/>
<dbReference type="GeneID" id="39575424"/>
<reference evidence="1 2" key="1">
    <citation type="journal article" date="2018" name="Mol. Ecol.">
        <title>The obligate alkalophilic soda-lake fungus Sodiomyces alkalinus has shifted to a protein diet.</title>
        <authorList>
            <person name="Grum-Grzhimaylo A.A."/>
            <person name="Falkoski D.L."/>
            <person name="van den Heuvel J."/>
            <person name="Valero-Jimenez C.A."/>
            <person name="Min B."/>
            <person name="Choi I.G."/>
            <person name="Lipzen A."/>
            <person name="Daum C.G."/>
            <person name="Aanen D.K."/>
            <person name="Tsang A."/>
            <person name="Henrissat B."/>
            <person name="Bilanenko E.N."/>
            <person name="de Vries R.P."/>
            <person name="van Kan J.A.L."/>
            <person name="Grigoriev I.V."/>
            <person name="Debets A.J.M."/>
        </authorList>
    </citation>
    <scope>NUCLEOTIDE SEQUENCE [LARGE SCALE GENOMIC DNA]</scope>
    <source>
        <strain evidence="1 2">F11</strain>
    </source>
</reference>
<name>A0A3N2PVC8_SODAK</name>
<proteinExistence type="predicted"/>
<dbReference type="RefSeq" id="XP_028466267.1">
    <property type="nucleotide sequence ID" value="XM_028606946.1"/>
</dbReference>
<gene>
    <name evidence="1" type="ORF">SODALDRAFT_162896</name>
</gene>
<sequence>MFRPWRLLHAPLYNVPNSHGPQCMNHAGKGWGKGKIEHNGTSHRIVHRRVGRASNSTCIAYPCTRLDWLNKIRRRLSLCFTASSGSPHYGDIPSSLGANCHIGHYPPPKEAFLIARQAMHHIHIRIPAGPWNVRRRIVGRKQSQSPLRKSVRFGQYPSPPFFSFFFLFFSFLQTPTPLTYRVQNLHTHLLALTYNVCTTYVHRDQPSRFGPLLSVYFVQTVLPPSMKQIPPW</sequence>
<evidence type="ECO:0000313" key="2">
    <source>
        <dbReference type="Proteomes" id="UP000272025"/>
    </source>
</evidence>
<accession>A0A3N2PVC8</accession>
<evidence type="ECO:0000313" key="1">
    <source>
        <dbReference type="EMBL" id="ROT38461.1"/>
    </source>
</evidence>
<organism evidence="1 2">
    <name type="scientific">Sodiomyces alkalinus (strain CBS 110278 / VKM F-3762 / F11)</name>
    <name type="common">Alkaliphilic filamentous fungus</name>
    <dbReference type="NCBI Taxonomy" id="1314773"/>
    <lineage>
        <taxon>Eukaryota</taxon>
        <taxon>Fungi</taxon>
        <taxon>Dikarya</taxon>
        <taxon>Ascomycota</taxon>
        <taxon>Pezizomycotina</taxon>
        <taxon>Sordariomycetes</taxon>
        <taxon>Hypocreomycetidae</taxon>
        <taxon>Glomerellales</taxon>
        <taxon>Plectosphaerellaceae</taxon>
        <taxon>Sodiomyces</taxon>
    </lineage>
</organism>
<dbReference type="Proteomes" id="UP000272025">
    <property type="component" value="Unassembled WGS sequence"/>
</dbReference>
<keyword evidence="2" id="KW-1185">Reference proteome</keyword>
<dbReference type="EMBL" id="ML119055">
    <property type="protein sequence ID" value="ROT38461.1"/>
    <property type="molecule type" value="Genomic_DNA"/>
</dbReference>
<protein>
    <submittedName>
        <fullName evidence="1">Uncharacterized protein</fullName>
    </submittedName>
</protein>